<gene>
    <name evidence="1" type="ORF">CEJ86_04590</name>
</gene>
<evidence type="ECO:0000313" key="2">
    <source>
        <dbReference type="Proteomes" id="UP000231987"/>
    </source>
</evidence>
<evidence type="ECO:0000313" key="1">
    <source>
        <dbReference type="EMBL" id="PJR16085.1"/>
    </source>
</evidence>
<dbReference type="RefSeq" id="WP_100670071.1">
    <property type="nucleotide sequence ID" value="NZ_NJGD01000002.1"/>
</dbReference>
<dbReference type="Proteomes" id="UP000231987">
    <property type="component" value="Unassembled WGS sequence"/>
</dbReference>
<sequence>MFGMSVFHSVLERLKAEQDDGLSHEASEGWAGTAIGAAPGFVAETAAHTWASRSAVEQAYRAVAAEERSEPFSMPDHLKRTGLAEVASELALGETEKALTLAVKRRRFAAANHPDRLPVEARLNATLRMKLANMLIDEALRRIEGRKVTG</sequence>
<protein>
    <submittedName>
        <fullName evidence="1">Uncharacterized protein</fullName>
    </submittedName>
</protein>
<comment type="caution">
    <text evidence="1">The sequence shown here is derived from an EMBL/GenBank/DDBJ whole genome shotgun (WGS) entry which is preliminary data.</text>
</comment>
<proteinExistence type="predicted"/>
<accession>A0A2J0Z6D3</accession>
<name>A0A2J0Z6D3_RHIML</name>
<reference evidence="1 2" key="1">
    <citation type="submission" date="2017-06" db="EMBL/GenBank/DDBJ databases">
        <title>Ensifer strains isolated from leguminous trees and herbs display diverse denitrification phenotypes with some acting as strong N2O sinks.</title>
        <authorList>
            <person name="Woliy K."/>
            <person name="Mania D."/>
            <person name="Bakken L.R."/>
            <person name="Frostegard A."/>
        </authorList>
    </citation>
    <scope>NUCLEOTIDE SEQUENCE [LARGE SCALE GENOMIC DNA]</scope>
    <source>
        <strain evidence="1 2">AC50a</strain>
    </source>
</reference>
<dbReference type="EMBL" id="NJGD01000002">
    <property type="protein sequence ID" value="PJR16085.1"/>
    <property type="molecule type" value="Genomic_DNA"/>
</dbReference>
<organism evidence="1 2">
    <name type="scientific">Rhizobium meliloti</name>
    <name type="common">Ensifer meliloti</name>
    <name type="synonym">Sinorhizobium meliloti</name>
    <dbReference type="NCBI Taxonomy" id="382"/>
    <lineage>
        <taxon>Bacteria</taxon>
        <taxon>Pseudomonadati</taxon>
        <taxon>Pseudomonadota</taxon>
        <taxon>Alphaproteobacteria</taxon>
        <taxon>Hyphomicrobiales</taxon>
        <taxon>Rhizobiaceae</taxon>
        <taxon>Sinorhizobium/Ensifer group</taxon>
        <taxon>Sinorhizobium</taxon>
    </lineage>
</organism>
<dbReference type="AlphaFoldDB" id="A0A2J0Z6D3"/>